<dbReference type="Proteomes" id="UP001153555">
    <property type="component" value="Unassembled WGS sequence"/>
</dbReference>
<evidence type="ECO:0000313" key="2">
    <source>
        <dbReference type="EMBL" id="CAA0829555.1"/>
    </source>
</evidence>
<evidence type="ECO:0000256" key="1">
    <source>
        <dbReference type="SAM" id="Coils"/>
    </source>
</evidence>
<dbReference type="AlphaFoldDB" id="A0A9N7NF79"/>
<reference evidence="2" key="1">
    <citation type="submission" date="2019-12" db="EMBL/GenBank/DDBJ databases">
        <authorList>
            <person name="Scholes J."/>
        </authorList>
    </citation>
    <scope>NUCLEOTIDE SEQUENCE</scope>
</reference>
<comment type="caution">
    <text evidence="2">The sequence shown here is derived from an EMBL/GenBank/DDBJ whole genome shotgun (WGS) entry which is preliminary data.</text>
</comment>
<evidence type="ECO:0008006" key="4">
    <source>
        <dbReference type="Google" id="ProtNLM"/>
    </source>
</evidence>
<feature type="coiled-coil region" evidence="1">
    <location>
        <begin position="347"/>
        <end position="441"/>
    </location>
</feature>
<dbReference type="EMBL" id="CACSLK010027773">
    <property type="protein sequence ID" value="CAA0829555.1"/>
    <property type="molecule type" value="Genomic_DNA"/>
</dbReference>
<accession>A0A9N7NF79</accession>
<keyword evidence="3" id="KW-1185">Reference proteome</keyword>
<organism evidence="2 3">
    <name type="scientific">Striga hermonthica</name>
    <name type="common">Purple witchweed</name>
    <name type="synonym">Buchnera hermonthica</name>
    <dbReference type="NCBI Taxonomy" id="68872"/>
    <lineage>
        <taxon>Eukaryota</taxon>
        <taxon>Viridiplantae</taxon>
        <taxon>Streptophyta</taxon>
        <taxon>Embryophyta</taxon>
        <taxon>Tracheophyta</taxon>
        <taxon>Spermatophyta</taxon>
        <taxon>Magnoliopsida</taxon>
        <taxon>eudicotyledons</taxon>
        <taxon>Gunneridae</taxon>
        <taxon>Pentapetalae</taxon>
        <taxon>asterids</taxon>
        <taxon>lamiids</taxon>
        <taxon>Lamiales</taxon>
        <taxon>Orobanchaceae</taxon>
        <taxon>Buchnereae</taxon>
        <taxon>Striga</taxon>
    </lineage>
</organism>
<gene>
    <name evidence="2" type="ORF">SHERM_25124</name>
</gene>
<dbReference type="PANTHER" id="PTHR33883">
    <property type="entry name" value="WPP DOMAIN-ASSOCIATED PROTEIN"/>
    <property type="match status" value="1"/>
</dbReference>
<feature type="coiled-coil region" evidence="1">
    <location>
        <begin position="108"/>
        <end position="172"/>
    </location>
</feature>
<proteinExistence type="predicted"/>
<sequence length="676" mass="78057">MEDIFGQIECRTKSDSVVMRILRSAMDEAHEKLQSRDGPIQFLHDRSTFYELAAILVEGGLSIVRDEQTDDMAANCNKIHSDLTEIKSWLAGRIQDMRHLILEKDRELTDLSETRSRLEKSLELKEREACRAENEDIFRLKDSVDQQVSSMKQKLDEERRALSIERRNKKTRVSSPNLSFEFLDKERNGSPIFKDDVDFDIPGVNVKQPNNQNVLIRKMCSDIDILKETLDLAFGRIGTIPSENQWACSVERDVELTLVRGFLDELRLGGPNERAGFSSDDWMDFLDELRNLCRELRDYVKTNDMHEKRRPVIARSSSEPVSDIEFTGDNNSDFDEVDGKKHVAKMKKNFESIIKKQVEELSRLKREGGEGSFYRIGREKGGSRLERKIRDAITRLENLTKRDQLKKSRSFNFKSDHVRANRSTGNEVKRLKFEVESLKEERDGLFFENFLMQDTYRVLLRCVTSDFREIFEACNSEKVDFATECLLREDIHRFLILEAAKDSSVPENQENVSNADIFREGSLIRKFDSLLKCLEAEEDLMLRANSEIKEHNVTNSLVILNCEEIDERDAIEWLITDDECTFISVSEKLERALQQLYTSKELLVELEQSLKVSEDSEDYCCRGRSSDVDGPEFEKGSSVISYNGVLGNIVELLGVVGNFEHALEENVESKCLRYLS</sequence>
<dbReference type="InterPro" id="IPR037490">
    <property type="entry name" value="WAP"/>
</dbReference>
<name>A0A9N7NF79_STRHE</name>
<protein>
    <recommendedName>
        <fullName evidence="4">WPP domain-associated protein</fullName>
    </recommendedName>
</protein>
<keyword evidence="1" id="KW-0175">Coiled coil</keyword>
<dbReference type="PANTHER" id="PTHR33883:SF7">
    <property type="entry name" value="OS04G0521600 PROTEIN"/>
    <property type="match status" value="1"/>
</dbReference>
<dbReference type="OrthoDB" id="1868826at2759"/>
<evidence type="ECO:0000313" key="3">
    <source>
        <dbReference type="Proteomes" id="UP001153555"/>
    </source>
</evidence>